<dbReference type="AlphaFoldDB" id="A0A2V1GQ20"/>
<dbReference type="InterPro" id="IPR021994">
    <property type="entry name" value="DUF3592"/>
</dbReference>
<evidence type="ECO:0000256" key="1">
    <source>
        <dbReference type="SAM" id="Phobius"/>
    </source>
</evidence>
<dbReference type="OrthoDB" id="7855841at2"/>
<keyword evidence="1" id="KW-0812">Transmembrane</keyword>
<dbReference type="RefSeq" id="WP_116688582.1">
    <property type="nucleotide sequence ID" value="NZ_CAWNYD010000010.1"/>
</dbReference>
<protein>
    <recommendedName>
        <fullName evidence="2">DUF3592 domain-containing protein</fullName>
    </recommendedName>
</protein>
<keyword evidence="4" id="KW-1185">Reference proteome</keyword>
<keyword evidence="1" id="KW-1133">Transmembrane helix</keyword>
<evidence type="ECO:0000313" key="3">
    <source>
        <dbReference type="EMBL" id="PVZ65446.1"/>
    </source>
</evidence>
<sequence length="210" mass="24272">MWKLLFINSGFISLLILTYSSWFQIPYQHLQQADSNKYWRVVSGKVINSHVEEQSVFLIDFLQLPILKNILPPQLGKLTMTGDVPALKIQFKVDGKEYIAQDPWLGSNQLSLHNLFGPSLKFIDIFQQQPLKQYVAERYPAGKATMVYYDPRNPSRSLVEPGMKLHSRLKLWGYLALCLTTTILLLATLKHSFYNRRSSPQHGRRHSLLN</sequence>
<dbReference type="Proteomes" id="UP000244906">
    <property type="component" value="Unassembled WGS sequence"/>
</dbReference>
<name>A0A2V1GQ20_9GAMM</name>
<feature type="transmembrane region" description="Helical" evidence="1">
    <location>
        <begin position="171"/>
        <end position="189"/>
    </location>
</feature>
<comment type="caution">
    <text evidence="3">The sequence shown here is derived from an EMBL/GenBank/DDBJ whole genome shotgun (WGS) entry which is preliminary data.</text>
</comment>
<dbReference type="EMBL" id="QDDL01000010">
    <property type="protein sequence ID" value="PVZ65446.1"/>
    <property type="molecule type" value="Genomic_DNA"/>
</dbReference>
<feature type="domain" description="DUF3592" evidence="2">
    <location>
        <begin position="90"/>
        <end position="163"/>
    </location>
</feature>
<dbReference type="Pfam" id="PF12158">
    <property type="entry name" value="DUF3592"/>
    <property type="match status" value="1"/>
</dbReference>
<keyword evidence="1" id="KW-0472">Membrane</keyword>
<proteinExistence type="predicted"/>
<evidence type="ECO:0000313" key="4">
    <source>
        <dbReference type="Proteomes" id="UP000244906"/>
    </source>
</evidence>
<accession>A0A2V1GQ20</accession>
<gene>
    <name evidence="3" type="ORF">DC094_18365</name>
</gene>
<evidence type="ECO:0000259" key="2">
    <source>
        <dbReference type="Pfam" id="PF12158"/>
    </source>
</evidence>
<reference evidence="3 4" key="1">
    <citation type="submission" date="2018-04" db="EMBL/GenBank/DDBJ databases">
        <title>Thalassorhabdus spongiae gen. nov., sp. nov., isolated from a marine sponge in South-West Iceland.</title>
        <authorList>
            <person name="Knobloch S."/>
            <person name="Daussin A."/>
            <person name="Johannsson R."/>
            <person name="Marteinsson V.T."/>
        </authorList>
    </citation>
    <scope>NUCLEOTIDE SEQUENCE [LARGE SCALE GENOMIC DNA]</scope>
    <source>
        <strain evidence="3 4">Hp12</strain>
    </source>
</reference>
<organism evidence="3 4">
    <name type="scientific">Pelagibaculum spongiae</name>
    <dbReference type="NCBI Taxonomy" id="2080658"/>
    <lineage>
        <taxon>Bacteria</taxon>
        <taxon>Pseudomonadati</taxon>
        <taxon>Pseudomonadota</taxon>
        <taxon>Gammaproteobacteria</taxon>
        <taxon>Oceanospirillales</taxon>
        <taxon>Pelagibaculum</taxon>
    </lineage>
</organism>